<keyword evidence="1" id="KW-0240">DNA-directed RNA polymerase</keyword>
<reference evidence="1 2" key="1">
    <citation type="journal article" date="2014" name="Am. J. Bot.">
        <title>Genome assembly and annotation for red clover (Trifolium pratense; Fabaceae).</title>
        <authorList>
            <person name="Istvanek J."/>
            <person name="Jaros M."/>
            <person name="Krenek A."/>
            <person name="Repkova J."/>
        </authorList>
    </citation>
    <scope>NUCLEOTIDE SEQUENCE [LARGE SCALE GENOMIC DNA]</scope>
    <source>
        <strain evidence="2">cv. Tatra</strain>
        <tissue evidence="1">Young leaves</tissue>
    </source>
</reference>
<comment type="caution">
    <text evidence="1">The sequence shown here is derived from an EMBL/GenBank/DDBJ whole genome shotgun (WGS) entry which is preliminary data.</text>
</comment>
<dbReference type="SUPFAM" id="SSF64484">
    <property type="entry name" value="beta and beta-prime subunits of DNA dependent RNA-polymerase"/>
    <property type="match status" value="1"/>
</dbReference>
<dbReference type="Proteomes" id="UP000236291">
    <property type="component" value="Unassembled WGS sequence"/>
</dbReference>
<dbReference type="STRING" id="57577.A0A2K3LAK2"/>
<sequence>IDASFSAHRNRVGFGICIRDDECHFVLAKTMWSSPMCSVDLGEALGLYHALNWLHQAAMQNILQSSTPVEERHFLIPFYECISECIKSKVHFALPLLTGKDSVMDKEFQNAPEKSAVDKFQLIPEFLKVRELVKQHVDSFNYFVETDIKKIV</sequence>
<reference evidence="1 2" key="2">
    <citation type="journal article" date="2017" name="Front. Plant Sci.">
        <title>Gene Classification and Mining of Molecular Markers Useful in Red Clover (Trifolium pratense) Breeding.</title>
        <authorList>
            <person name="Istvanek J."/>
            <person name="Dluhosova J."/>
            <person name="Dluhos P."/>
            <person name="Patkova L."/>
            <person name="Nedelnik J."/>
            <person name="Repkova J."/>
        </authorList>
    </citation>
    <scope>NUCLEOTIDE SEQUENCE [LARGE SCALE GENOMIC DNA]</scope>
    <source>
        <strain evidence="2">cv. Tatra</strain>
        <tissue evidence="1">Young leaves</tissue>
    </source>
</reference>
<proteinExistence type="predicted"/>
<accession>A0A2K3LAK2</accession>
<gene>
    <name evidence="1" type="ORF">L195_g031491</name>
</gene>
<feature type="non-terminal residue" evidence="1">
    <location>
        <position position="1"/>
    </location>
</feature>
<dbReference type="EMBL" id="ASHM01029210">
    <property type="protein sequence ID" value="PNX75553.1"/>
    <property type="molecule type" value="Genomic_DNA"/>
</dbReference>
<evidence type="ECO:0000313" key="2">
    <source>
        <dbReference type="Proteomes" id="UP000236291"/>
    </source>
</evidence>
<dbReference type="GO" id="GO:0000428">
    <property type="term" value="C:DNA-directed RNA polymerase complex"/>
    <property type="evidence" value="ECO:0007669"/>
    <property type="project" value="UniProtKB-KW"/>
</dbReference>
<protein>
    <submittedName>
        <fullName evidence="1">DNA-directed RNA polymerase iii subunit rpc2-like protein</fullName>
    </submittedName>
</protein>
<evidence type="ECO:0000313" key="1">
    <source>
        <dbReference type="EMBL" id="PNX75553.1"/>
    </source>
</evidence>
<name>A0A2K3LAK2_TRIPR</name>
<dbReference type="ExpressionAtlas" id="A0A2K3LAK2">
    <property type="expression patterns" value="baseline"/>
</dbReference>
<organism evidence="1 2">
    <name type="scientific">Trifolium pratense</name>
    <name type="common">Red clover</name>
    <dbReference type="NCBI Taxonomy" id="57577"/>
    <lineage>
        <taxon>Eukaryota</taxon>
        <taxon>Viridiplantae</taxon>
        <taxon>Streptophyta</taxon>
        <taxon>Embryophyta</taxon>
        <taxon>Tracheophyta</taxon>
        <taxon>Spermatophyta</taxon>
        <taxon>Magnoliopsida</taxon>
        <taxon>eudicotyledons</taxon>
        <taxon>Gunneridae</taxon>
        <taxon>Pentapetalae</taxon>
        <taxon>rosids</taxon>
        <taxon>fabids</taxon>
        <taxon>Fabales</taxon>
        <taxon>Fabaceae</taxon>
        <taxon>Papilionoideae</taxon>
        <taxon>50 kb inversion clade</taxon>
        <taxon>NPAAA clade</taxon>
        <taxon>Hologalegina</taxon>
        <taxon>IRL clade</taxon>
        <taxon>Trifolieae</taxon>
        <taxon>Trifolium</taxon>
    </lineage>
</organism>
<dbReference type="AlphaFoldDB" id="A0A2K3LAK2"/>
<keyword evidence="1" id="KW-0804">Transcription</keyword>